<dbReference type="AlphaFoldDB" id="A0A438NBS5"/>
<feature type="region of interest" description="Disordered" evidence="1">
    <location>
        <begin position="711"/>
        <end position="747"/>
    </location>
</feature>
<dbReference type="OrthoDB" id="4155977at2759"/>
<feature type="region of interest" description="Disordered" evidence="1">
    <location>
        <begin position="764"/>
        <end position="821"/>
    </location>
</feature>
<evidence type="ECO:0000313" key="2">
    <source>
        <dbReference type="EMBL" id="RVX73057.1"/>
    </source>
</evidence>
<feature type="region of interest" description="Disordered" evidence="1">
    <location>
        <begin position="168"/>
        <end position="200"/>
    </location>
</feature>
<protein>
    <submittedName>
        <fullName evidence="2">Uncharacterized protein</fullName>
    </submittedName>
</protein>
<feature type="region of interest" description="Disordered" evidence="1">
    <location>
        <begin position="455"/>
        <end position="526"/>
    </location>
</feature>
<feature type="region of interest" description="Disordered" evidence="1">
    <location>
        <begin position="387"/>
        <end position="415"/>
    </location>
</feature>
<comment type="caution">
    <text evidence="2">The sequence shown here is derived from an EMBL/GenBank/DDBJ whole genome shotgun (WGS) entry which is preliminary data.</text>
</comment>
<dbReference type="VEuPathDB" id="FungiDB:PV10_07960"/>
<feature type="compositionally biased region" description="Polar residues" evidence="1">
    <location>
        <begin position="176"/>
        <end position="187"/>
    </location>
</feature>
<dbReference type="Proteomes" id="UP000288859">
    <property type="component" value="Unassembled WGS sequence"/>
</dbReference>
<dbReference type="EMBL" id="NAJM01000009">
    <property type="protein sequence ID" value="RVX73057.1"/>
    <property type="molecule type" value="Genomic_DNA"/>
</dbReference>
<gene>
    <name evidence="2" type="ORF">B0A52_02183</name>
</gene>
<accession>A0A438NBS5</accession>
<feature type="region of interest" description="Disordered" evidence="1">
    <location>
        <begin position="63"/>
        <end position="82"/>
    </location>
</feature>
<evidence type="ECO:0000313" key="3">
    <source>
        <dbReference type="Proteomes" id="UP000288859"/>
    </source>
</evidence>
<sequence>MASNLIFAHPCFFRSVYARWSPTSTRFLDNLPWFNCYAFLLLQHIHSMECFSETTSSTDSSCKSSSRIRYVPGTPKPPIEPPRRRSSLFFARILQHTCSPITPSPSPTADEEAMFGKNTPPNNHDLLVGCSPADKSITTPGHVAQMQKLFQSAKASLRLDIRFAASPAGSIDSRIPPSSTKPASSPDGSPPIPDTNSKSWRYSTAPKFLAEVELDVREPFPQASPQLPDLPDSDLDQAEGLASEPLSSGFTSPTCRRMMLDKSYDPDQRRSRAILDANASPESSAISLDAAFDQSTLDGHRFQNSYFPEDITKPMTTLRVTNERELDVDSGDNSPIIMHQQRKSGGIHGQSSLVANGSDDSITLSAPAKAAATSAKAKRGILSGLSAAPSVGKRSPASTSYERQDTTTLDSTGCPDPSVHMHSQLVLCPEPALHFASSFTPANYARFDGRGSPAAMAIDPNNNPRYPSLGVSQPRVTANGSPTPAFKVKSTTSPDELRRQSHDSWYSSPPLPGSRQYHNRPGSSRRFFNSTANEHFQPGWYYARENRNESKPSGQAMYSFSTAAAKRVGRDPAPASRIRDAYRTDTLTPLAKPPSRYKKHGIIALANSRGVGKYYGRSAYTAQTRQMASSGPRFSEDVRFRSSPPNSTVDTLEFPQVRKRGRGAEPSPIDMVREPVINEDEEGANHDLILEEGEEVMEVDEETQAAVRMSLYGDPGRGGRVKPLNSNVTSWRKGRGRDGSRKKRRPSYWDGDLKEIVRSPAARHIVSSPIRKDDVKSQQAEVEWHDQSGEHQAQSSGDELEGISSMAEGPTLAQHDVQMED</sequence>
<evidence type="ECO:0000256" key="1">
    <source>
        <dbReference type="SAM" id="MobiDB-lite"/>
    </source>
</evidence>
<feature type="compositionally biased region" description="Polar residues" evidence="1">
    <location>
        <begin position="460"/>
        <end position="482"/>
    </location>
</feature>
<name>A0A438NBS5_EXOME</name>
<feature type="compositionally biased region" description="Polar residues" evidence="1">
    <location>
        <begin position="396"/>
        <end position="411"/>
    </location>
</feature>
<feature type="compositionally biased region" description="Basic residues" evidence="1">
    <location>
        <begin position="732"/>
        <end position="746"/>
    </location>
</feature>
<reference evidence="2 3" key="1">
    <citation type="submission" date="2017-03" db="EMBL/GenBank/DDBJ databases">
        <title>Genomes of endolithic fungi from Antarctica.</title>
        <authorList>
            <person name="Coleine C."/>
            <person name="Masonjones S."/>
            <person name="Stajich J.E."/>
        </authorList>
    </citation>
    <scope>NUCLEOTIDE SEQUENCE [LARGE SCALE GENOMIC DNA]</scope>
    <source>
        <strain evidence="2 3">CCFEE 6314</strain>
    </source>
</reference>
<feature type="region of interest" description="Disordered" evidence="1">
    <location>
        <begin position="626"/>
        <end position="669"/>
    </location>
</feature>
<proteinExistence type="predicted"/>
<feature type="compositionally biased region" description="Basic and acidic residues" evidence="1">
    <location>
        <begin position="770"/>
        <end position="789"/>
    </location>
</feature>
<organism evidence="2 3">
    <name type="scientific">Exophiala mesophila</name>
    <name type="common">Black yeast-like fungus</name>
    <dbReference type="NCBI Taxonomy" id="212818"/>
    <lineage>
        <taxon>Eukaryota</taxon>
        <taxon>Fungi</taxon>
        <taxon>Dikarya</taxon>
        <taxon>Ascomycota</taxon>
        <taxon>Pezizomycotina</taxon>
        <taxon>Eurotiomycetes</taxon>
        <taxon>Chaetothyriomycetidae</taxon>
        <taxon>Chaetothyriales</taxon>
        <taxon>Herpotrichiellaceae</taxon>
        <taxon>Exophiala</taxon>
    </lineage>
</organism>